<name>A0A4Y9SE14_9BURK</name>
<protein>
    <submittedName>
        <fullName evidence="2">Uncharacterized protein</fullName>
    </submittedName>
</protein>
<dbReference type="EMBL" id="SPVF01000156">
    <property type="protein sequence ID" value="TFW18828.1"/>
    <property type="molecule type" value="Genomic_DNA"/>
</dbReference>
<evidence type="ECO:0000313" key="2">
    <source>
        <dbReference type="EMBL" id="TFW18828.1"/>
    </source>
</evidence>
<keyword evidence="1" id="KW-0472">Membrane</keyword>
<feature type="transmembrane region" description="Helical" evidence="1">
    <location>
        <begin position="98"/>
        <end position="118"/>
    </location>
</feature>
<feature type="transmembrane region" description="Helical" evidence="1">
    <location>
        <begin position="35"/>
        <end position="56"/>
    </location>
</feature>
<dbReference type="Proteomes" id="UP000298438">
    <property type="component" value="Unassembled WGS sequence"/>
</dbReference>
<reference evidence="2 3" key="1">
    <citation type="submission" date="2019-03" db="EMBL/GenBank/DDBJ databases">
        <title>Draft Genome Sequence of Massilia arenosa sp. nov., a Novel Massilia Species Isolated from a Sandy-loam Maize Soil.</title>
        <authorList>
            <person name="Raths R."/>
            <person name="Peta V."/>
            <person name="Bucking H."/>
        </authorList>
    </citation>
    <scope>NUCLEOTIDE SEQUENCE [LARGE SCALE GENOMIC DNA]</scope>
    <source>
        <strain evidence="2 3">MC02</strain>
    </source>
</reference>
<keyword evidence="1" id="KW-0812">Transmembrane</keyword>
<accession>A0A4Y9SE14</accession>
<feature type="transmembrane region" description="Helical" evidence="1">
    <location>
        <begin position="7"/>
        <end position="29"/>
    </location>
</feature>
<comment type="caution">
    <text evidence="2">The sequence shown here is derived from an EMBL/GenBank/DDBJ whole genome shotgun (WGS) entry which is preliminary data.</text>
</comment>
<evidence type="ECO:0000256" key="1">
    <source>
        <dbReference type="SAM" id="Phobius"/>
    </source>
</evidence>
<gene>
    <name evidence="2" type="ORF">E4L96_12600</name>
</gene>
<dbReference type="RefSeq" id="WP_135207579.1">
    <property type="nucleotide sequence ID" value="NZ_SPVF01000156.1"/>
</dbReference>
<organism evidence="2 3">
    <name type="scientific">Zemynaea arenosa</name>
    <dbReference type="NCBI Taxonomy" id="2561931"/>
    <lineage>
        <taxon>Bacteria</taxon>
        <taxon>Pseudomonadati</taxon>
        <taxon>Pseudomonadota</taxon>
        <taxon>Betaproteobacteria</taxon>
        <taxon>Burkholderiales</taxon>
        <taxon>Oxalobacteraceae</taxon>
        <taxon>Telluria group</taxon>
        <taxon>Zemynaea</taxon>
    </lineage>
</organism>
<feature type="transmembrane region" description="Helical" evidence="1">
    <location>
        <begin position="68"/>
        <end position="92"/>
    </location>
</feature>
<keyword evidence="3" id="KW-1185">Reference proteome</keyword>
<sequence length="126" mass="12736">MAILIVGLLLLLMGLFAGLVLVLVPFGVALFSANLILWGLFPLFTLIGFVLCVTTAGRAGIRNVALGASWFLLVLAIGSAAGLLADGVGLIAPAAGTFSLWYVMVVAGLLGALGAAAFSTRPHSPA</sequence>
<keyword evidence="1" id="KW-1133">Transmembrane helix</keyword>
<dbReference type="AlphaFoldDB" id="A0A4Y9SE14"/>
<proteinExistence type="predicted"/>
<evidence type="ECO:0000313" key="3">
    <source>
        <dbReference type="Proteomes" id="UP000298438"/>
    </source>
</evidence>